<name>A0A563UBX3_9SPHI</name>
<sequence length="124" mass="14449">MEKHNGQIAEYLVRKYGYSITDLALQLNVNRRSLYNYFRNKNLQVDILLRIGIIIRHDFSAEFPEFFSGSEFKVLPKSPSDTPTLANSSSEEEVWKSKYIDLLEQHRKLLLKCLDKNSDCCLTS</sequence>
<evidence type="ECO:0000313" key="2">
    <source>
        <dbReference type="Proteomes" id="UP000320042"/>
    </source>
</evidence>
<keyword evidence="2" id="KW-1185">Reference proteome</keyword>
<proteinExistence type="predicted"/>
<dbReference type="EMBL" id="VOEJ01000005">
    <property type="protein sequence ID" value="TWR28872.1"/>
    <property type="molecule type" value="Genomic_DNA"/>
</dbReference>
<evidence type="ECO:0000313" key="1">
    <source>
        <dbReference type="EMBL" id="TWR28872.1"/>
    </source>
</evidence>
<dbReference type="OrthoDB" id="981159at2"/>
<dbReference type="RefSeq" id="WP_146382057.1">
    <property type="nucleotide sequence ID" value="NZ_VOEJ01000005.1"/>
</dbReference>
<dbReference type="AlphaFoldDB" id="A0A563UBX3"/>
<reference evidence="1 2" key="1">
    <citation type="submission" date="2019-07" db="EMBL/GenBank/DDBJ databases">
        <authorList>
            <person name="Kim J."/>
        </authorList>
    </citation>
    <scope>NUCLEOTIDE SEQUENCE [LARGE SCALE GENOMIC DNA]</scope>
    <source>
        <strain evidence="2">dk17</strain>
    </source>
</reference>
<comment type="caution">
    <text evidence="1">The sequence shown here is derived from an EMBL/GenBank/DDBJ whole genome shotgun (WGS) entry which is preliminary data.</text>
</comment>
<dbReference type="Proteomes" id="UP000320042">
    <property type="component" value="Unassembled WGS sequence"/>
</dbReference>
<protein>
    <submittedName>
        <fullName evidence="1">TetR/AcrR family transcriptional regulator</fullName>
    </submittedName>
</protein>
<accession>A0A563UBX3</accession>
<organism evidence="1 2">
    <name type="scientific">Mucilaginibacter pallidiroseus</name>
    <dbReference type="NCBI Taxonomy" id="2599295"/>
    <lineage>
        <taxon>Bacteria</taxon>
        <taxon>Pseudomonadati</taxon>
        <taxon>Bacteroidota</taxon>
        <taxon>Sphingobacteriia</taxon>
        <taxon>Sphingobacteriales</taxon>
        <taxon>Sphingobacteriaceae</taxon>
        <taxon>Mucilaginibacter</taxon>
    </lineage>
</organism>
<gene>
    <name evidence="1" type="ORF">FPZ43_11415</name>
</gene>